<comment type="caution">
    <text evidence="3">The sequence shown here is derived from an EMBL/GenBank/DDBJ whole genome shotgun (WGS) entry which is preliminary data.</text>
</comment>
<dbReference type="InterPro" id="IPR050356">
    <property type="entry name" value="SulA_CellDiv_inhibitor"/>
</dbReference>
<dbReference type="Proteomes" id="UP001139028">
    <property type="component" value="Unassembled WGS sequence"/>
</dbReference>
<dbReference type="InterPro" id="IPR043502">
    <property type="entry name" value="DNA/RNA_pol_sf"/>
</dbReference>
<feature type="domain" description="UmuC" evidence="2">
    <location>
        <begin position="25"/>
        <end position="158"/>
    </location>
</feature>
<dbReference type="PANTHER" id="PTHR35369:SF2">
    <property type="entry name" value="BLR3025 PROTEIN"/>
    <property type="match status" value="1"/>
</dbReference>
<dbReference type="EMBL" id="JALBWM010000026">
    <property type="protein sequence ID" value="MCO1334400.1"/>
    <property type="molecule type" value="Genomic_DNA"/>
</dbReference>
<reference evidence="3" key="1">
    <citation type="journal article" date="2022" name="Arch. Microbiol.">
        <title>Microbulbifer okhotskensis sp. nov., isolated from a deep bottom sediment of the Okhotsk Sea.</title>
        <authorList>
            <person name="Romanenko L."/>
            <person name="Kurilenko V."/>
            <person name="Otstavnykh N."/>
            <person name="Velansky P."/>
            <person name="Isaeva M."/>
            <person name="Mikhailov V."/>
        </authorList>
    </citation>
    <scope>NUCLEOTIDE SEQUENCE</scope>
    <source>
        <strain evidence="3">OS29</strain>
    </source>
</reference>
<evidence type="ECO:0000259" key="2">
    <source>
        <dbReference type="Pfam" id="PF00817"/>
    </source>
</evidence>
<dbReference type="RefSeq" id="WP_252465941.1">
    <property type="nucleotide sequence ID" value="NZ_JALBWM010000026.1"/>
</dbReference>
<evidence type="ECO:0000256" key="1">
    <source>
        <dbReference type="ARBA" id="ARBA00022763"/>
    </source>
</evidence>
<protein>
    <submittedName>
        <fullName evidence="3">DNA polymerase Y family protein</fullName>
    </submittedName>
</protein>
<dbReference type="SUPFAM" id="SSF56672">
    <property type="entry name" value="DNA/RNA polymerases"/>
    <property type="match status" value="1"/>
</dbReference>
<dbReference type="Pfam" id="PF00817">
    <property type="entry name" value="IMS"/>
    <property type="match status" value="1"/>
</dbReference>
<sequence length="501" mass="56670">MLWLCIQFPKLPLEVLTRAQPQGGETAPQAVVEKQLIVESDPAASQRGVETGLSIATACALCADLRLLARDPQREQQQLQQLAQWGYSFTPVVSPQTVGPMNNGESTPAHLYLELSGCLKANGGLRALIDQLNNELEHMGVDSIMGLGHNPSAARLLSQLPEHRQWLAQTHTAPAPQQWKQWISFTPSKLLDCDHKTLAKLYTCGIKRVSQLLAIPLSEVGARFGRPFVDYLARLNGSRQDPVSSYQPPAQFHSELFSPSPLDNSEQLLFPMGRLLRELCAQLQRRQLYTQRLQWQLNFGQNKTQAITVEISTPQLESQRLLVLTKLQLERLTLDQPVQSVCLSCDHLMTLEQGLLDEDLLGEGSQIQRKQQLINKLKARLGHQAVSGVALKESYLPEQAWQSANALLIQSNSNGRKIKPIKALRPNWLLSRPSKLDSSEHKLFYRGELQLLQGPERIDGYWWQHGRHGRDYYIAKNKRGELYWVFQDLTSEEWFLQGIYS</sequence>
<dbReference type="CDD" id="cd03468">
    <property type="entry name" value="PolY_like"/>
    <property type="match status" value="1"/>
</dbReference>
<name>A0A9X2ENH1_9GAMM</name>
<evidence type="ECO:0000313" key="4">
    <source>
        <dbReference type="Proteomes" id="UP001139028"/>
    </source>
</evidence>
<gene>
    <name evidence="3" type="ORF">MO867_08605</name>
</gene>
<dbReference type="AlphaFoldDB" id="A0A9X2ENH1"/>
<organism evidence="3 4">
    <name type="scientific">Microbulbifer okhotskensis</name>
    <dbReference type="NCBI Taxonomy" id="2926617"/>
    <lineage>
        <taxon>Bacteria</taxon>
        <taxon>Pseudomonadati</taxon>
        <taxon>Pseudomonadota</taxon>
        <taxon>Gammaproteobacteria</taxon>
        <taxon>Cellvibrionales</taxon>
        <taxon>Microbulbiferaceae</taxon>
        <taxon>Microbulbifer</taxon>
    </lineage>
</organism>
<dbReference type="GO" id="GO:0006281">
    <property type="term" value="P:DNA repair"/>
    <property type="evidence" value="ECO:0007669"/>
    <property type="project" value="InterPro"/>
</dbReference>
<evidence type="ECO:0000313" key="3">
    <source>
        <dbReference type="EMBL" id="MCO1334400.1"/>
    </source>
</evidence>
<keyword evidence="4" id="KW-1185">Reference proteome</keyword>
<keyword evidence="1" id="KW-0227">DNA damage</keyword>
<dbReference type="InterPro" id="IPR001126">
    <property type="entry name" value="UmuC"/>
</dbReference>
<dbReference type="PANTHER" id="PTHR35369">
    <property type="entry name" value="BLR3025 PROTEIN-RELATED"/>
    <property type="match status" value="1"/>
</dbReference>
<accession>A0A9X2ENH1</accession>
<proteinExistence type="predicted"/>